<dbReference type="InterPro" id="IPR001660">
    <property type="entry name" value="SAM"/>
</dbReference>
<comment type="similarity">
    <text evidence="1">Belongs to the CNKSR family.</text>
</comment>
<feature type="compositionally biased region" description="Polar residues" evidence="3">
    <location>
        <begin position="598"/>
        <end position="616"/>
    </location>
</feature>
<evidence type="ECO:0000313" key="8">
    <source>
        <dbReference type="Ensembl" id="ENSPNYP00000000154.1"/>
    </source>
</evidence>
<dbReference type="PROSITE" id="PS50106">
    <property type="entry name" value="PDZ"/>
    <property type="match status" value="1"/>
</dbReference>
<feature type="region of interest" description="Disordered" evidence="3">
    <location>
        <begin position="690"/>
        <end position="761"/>
    </location>
</feature>
<dbReference type="GO" id="GO:0009966">
    <property type="term" value="P:regulation of signal transduction"/>
    <property type="evidence" value="ECO:0007669"/>
    <property type="project" value="InterPro"/>
</dbReference>
<dbReference type="AlphaFoldDB" id="A0A3B4ES73"/>
<dbReference type="Gene3D" id="2.30.29.30">
    <property type="entry name" value="Pleckstrin-homology domain (PH domain)/Phosphotyrosine-binding domain (PTB)"/>
    <property type="match status" value="1"/>
</dbReference>
<dbReference type="Pfam" id="PF00169">
    <property type="entry name" value="PH"/>
    <property type="match status" value="1"/>
</dbReference>
<feature type="domain" description="PH" evidence="4">
    <location>
        <begin position="484"/>
        <end position="588"/>
    </location>
</feature>
<evidence type="ECO:0000259" key="6">
    <source>
        <dbReference type="PROSITE" id="PS50106"/>
    </source>
</evidence>
<dbReference type="Ensembl" id="ENSPNYT00000000161.1">
    <property type="protein sequence ID" value="ENSPNYP00000000154.1"/>
    <property type="gene ID" value="ENSPNYG00000000124.1"/>
</dbReference>
<dbReference type="InterPro" id="IPR036034">
    <property type="entry name" value="PDZ_sf"/>
</dbReference>
<dbReference type="CDD" id="cd09511">
    <property type="entry name" value="SAM_CNK1_2_3-suppressor"/>
    <property type="match status" value="1"/>
</dbReference>
<dbReference type="PANTHER" id="PTHR12844:SF12">
    <property type="entry name" value="CONNECTOR ENHANCER OF KINASE SUPPRESSOR OF RAS 2"/>
    <property type="match status" value="1"/>
</dbReference>
<reference evidence="8" key="1">
    <citation type="submission" date="2023-09" db="UniProtKB">
        <authorList>
            <consortium name="Ensembl"/>
        </authorList>
    </citation>
    <scope>IDENTIFICATION</scope>
</reference>
<dbReference type="InterPro" id="IPR011993">
    <property type="entry name" value="PH-like_dom_sf"/>
</dbReference>
<feature type="domain" description="CRIC" evidence="7">
    <location>
        <begin position="84"/>
        <end position="178"/>
    </location>
</feature>
<feature type="compositionally biased region" description="Low complexity" evidence="3">
    <location>
        <begin position="652"/>
        <end position="662"/>
    </location>
</feature>
<dbReference type="SMART" id="SM00454">
    <property type="entry name" value="SAM"/>
    <property type="match status" value="1"/>
</dbReference>
<evidence type="ECO:0000256" key="1">
    <source>
        <dbReference type="ARBA" id="ARBA00009498"/>
    </source>
</evidence>
<sequence>MALVMEPISKWTPKQVLDWMKGLDDCLQQYIKSFEREQMGGEQLLHITHQELEELGVTRIGHQELILEAVDLLCALNYGLETENLRTLSHKLNASAKNLQNFILGRRRGGHYDGRASRRLPNDFLTSVVDLIGAAKNLLAWLDRSPFASVTEYSLLKNNIVQLCLELTTIVQQDCTVYETENKILHVCKTLAGICDHIISLSSDSLVSQSAHLEVVHLTSIMPNEGLGMYIKSTYDGLHVITGTTENSPADQCKKIHPGDEVIQVNHQTVPVPTSPTSTSPTPGGTLGMSKMDAPSMQDVYILSPVSGLYSTREEMGLMSCDDISRYSVSSQSGSKGSEAVSYYLDQDSGQYFSLLEGDGPPGPDYDRGRNTGVRRRDKTPTHGDLRPVSMPPEYNWMAEAKEPSMGKRGSRGTHTQTPIHAKDWCFASYSAQHISAHLLVIHGGVVSTYFHCQTFRILGLSSPSLGSLTSASRRRISCKDLGHGDCEGWLWKKKDAKGYFTQKWRKYWFILKESCLYWYTNQNDEKAEGFISLPEFRIDRAIECRRKFAFKACHPKIKSFFFHNFVCACVFIVTSDYWSESDQDDVDGSMTLKQEGPSSFCDTYHRTPSVNSSSPFPEPKHGRHFSSESTHSHSSAEDQRGDSMGMGTGTGSTSTHSSGCRSSHRERRSWQDLIETPLTSAGLHFLQTAPGESEQGMSPERRRQATLPVRRHHAAERDRERDGPFPLERGPYTHSHTHRRSHKQRSQSLPRNRDPMPGKLLHTSAHMEERSEDEEAEEQAADMLEGEEGKKPLDGLEQLYRALEQANVTALGDPRPCSRQELRRCFIQRARDPLLNDRLHRVRALRSTLKAKESELAVICSLLEDPGLCSQTFREWKQWHSELYSDICQLSPGTNGQDDLSPLAAPLMTHTHSFIETHV</sequence>
<evidence type="ECO:0000259" key="5">
    <source>
        <dbReference type="PROSITE" id="PS50105"/>
    </source>
</evidence>
<dbReference type="Pfam" id="PF06663">
    <property type="entry name" value="CNK2_3_dom"/>
    <property type="match status" value="1"/>
</dbReference>
<dbReference type="SMART" id="SM00233">
    <property type="entry name" value="PH"/>
    <property type="match status" value="1"/>
</dbReference>
<feature type="domain" description="PDZ" evidence="6">
    <location>
        <begin position="215"/>
        <end position="270"/>
    </location>
</feature>
<evidence type="ECO:0000259" key="4">
    <source>
        <dbReference type="PROSITE" id="PS50003"/>
    </source>
</evidence>
<evidence type="ECO:0000256" key="2">
    <source>
        <dbReference type="ARBA" id="ARBA00022553"/>
    </source>
</evidence>
<dbReference type="Gene3D" id="1.10.150.50">
    <property type="entry name" value="Transcription Factor, Ets-1"/>
    <property type="match status" value="1"/>
</dbReference>
<dbReference type="SUPFAM" id="SSF50156">
    <property type="entry name" value="PDZ domain-like"/>
    <property type="match status" value="1"/>
</dbReference>
<evidence type="ECO:0000259" key="7">
    <source>
        <dbReference type="PROSITE" id="PS51290"/>
    </source>
</evidence>
<organism evidence="8">
    <name type="scientific">Pundamilia nyererei</name>
    <dbReference type="NCBI Taxonomy" id="303518"/>
    <lineage>
        <taxon>Eukaryota</taxon>
        <taxon>Metazoa</taxon>
        <taxon>Chordata</taxon>
        <taxon>Craniata</taxon>
        <taxon>Vertebrata</taxon>
        <taxon>Euteleostomi</taxon>
        <taxon>Actinopterygii</taxon>
        <taxon>Neopterygii</taxon>
        <taxon>Teleostei</taxon>
        <taxon>Neoteleostei</taxon>
        <taxon>Acanthomorphata</taxon>
        <taxon>Ovalentaria</taxon>
        <taxon>Cichlomorphae</taxon>
        <taxon>Cichliformes</taxon>
        <taxon>Cichlidae</taxon>
        <taxon>African cichlids</taxon>
        <taxon>Pseudocrenilabrinae</taxon>
        <taxon>Haplochromini</taxon>
        <taxon>Pundamilia</taxon>
    </lineage>
</organism>
<accession>A0A3B4ES73</accession>
<dbReference type="SUPFAM" id="SSF47769">
    <property type="entry name" value="SAM/Pointed domain"/>
    <property type="match status" value="1"/>
</dbReference>
<dbReference type="PROSITE" id="PS50105">
    <property type="entry name" value="SAM_DOMAIN"/>
    <property type="match status" value="1"/>
</dbReference>
<dbReference type="InterPro" id="IPR001478">
    <property type="entry name" value="PDZ"/>
</dbReference>
<dbReference type="InterPro" id="IPR051566">
    <property type="entry name" value="CNKSR"/>
</dbReference>
<dbReference type="InterPro" id="IPR049628">
    <property type="entry name" value="CNK1-3_SAM"/>
</dbReference>
<dbReference type="STRING" id="303518.ENSPNYP00000000154"/>
<dbReference type="InterPro" id="IPR013761">
    <property type="entry name" value="SAM/pointed_sf"/>
</dbReference>
<dbReference type="InterPro" id="IPR017874">
    <property type="entry name" value="CRIC_domain"/>
</dbReference>
<evidence type="ECO:0000256" key="3">
    <source>
        <dbReference type="SAM" id="MobiDB-lite"/>
    </source>
</evidence>
<name>A0A3B4ES73_9CICH</name>
<keyword evidence="2" id="KW-0597">Phosphoprotein</keyword>
<dbReference type="PROSITE" id="PS50003">
    <property type="entry name" value="PH_DOMAIN"/>
    <property type="match status" value="1"/>
</dbReference>
<feature type="compositionally biased region" description="Basic and acidic residues" evidence="3">
    <location>
        <begin position="631"/>
        <end position="642"/>
    </location>
</feature>
<protein>
    <submittedName>
        <fullName evidence="8">Connector enhancer of kinase suppressor of ras 2-like</fullName>
    </submittedName>
</protein>
<proteinExistence type="inferred from homology"/>
<dbReference type="PANTHER" id="PTHR12844">
    <property type="entry name" value="CONNECTOR ENCHANCER OF KINASE SUPPRESSOR OF RAS"/>
    <property type="match status" value="1"/>
</dbReference>
<dbReference type="GeneTree" id="ENSGT00940000164237"/>
<feature type="domain" description="SAM" evidence="5">
    <location>
        <begin position="11"/>
        <end position="76"/>
    </location>
</feature>
<dbReference type="PROSITE" id="PS51290">
    <property type="entry name" value="CRIC"/>
    <property type="match status" value="1"/>
</dbReference>
<dbReference type="GO" id="GO:0005737">
    <property type="term" value="C:cytoplasm"/>
    <property type="evidence" value="ECO:0007669"/>
    <property type="project" value="InterPro"/>
</dbReference>
<dbReference type="InterPro" id="IPR010599">
    <property type="entry name" value="CNK2/3_dom"/>
</dbReference>
<dbReference type="InterPro" id="IPR001849">
    <property type="entry name" value="PH_domain"/>
</dbReference>
<dbReference type="Pfam" id="PF00536">
    <property type="entry name" value="SAM_1"/>
    <property type="match status" value="1"/>
</dbReference>
<feature type="region of interest" description="Disordered" evidence="3">
    <location>
        <begin position="356"/>
        <end position="392"/>
    </location>
</feature>
<dbReference type="FunFam" id="2.30.42.10:FF:000060">
    <property type="entry name" value="Connector enhancer of kinase suppressor of Ras 2"/>
    <property type="match status" value="1"/>
</dbReference>
<dbReference type="GO" id="GO:0016020">
    <property type="term" value="C:membrane"/>
    <property type="evidence" value="ECO:0007669"/>
    <property type="project" value="InterPro"/>
</dbReference>
<feature type="region of interest" description="Disordered" evidence="3">
    <location>
        <begin position="598"/>
        <end position="669"/>
    </location>
</feature>
<dbReference type="CDD" id="cd06748">
    <property type="entry name" value="PDZ_CNK1_2_3-like"/>
    <property type="match status" value="1"/>
</dbReference>
<feature type="compositionally biased region" description="Basic residues" evidence="3">
    <location>
        <begin position="736"/>
        <end position="746"/>
    </location>
</feature>
<dbReference type="SUPFAM" id="SSF50729">
    <property type="entry name" value="PH domain-like"/>
    <property type="match status" value="1"/>
</dbReference>
<dbReference type="Pfam" id="PF10534">
    <property type="entry name" value="CRIC_ras_sig"/>
    <property type="match status" value="1"/>
</dbReference>
<dbReference type="Gene3D" id="2.30.42.10">
    <property type="match status" value="1"/>
</dbReference>
<dbReference type="FunFam" id="1.10.150.50:FF:000019">
    <property type="entry name" value="Connector enhancer of kinase suppressor of Ras 2"/>
    <property type="match status" value="1"/>
</dbReference>